<evidence type="ECO:0000256" key="1">
    <source>
        <dbReference type="SAM" id="SignalP"/>
    </source>
</evidence>
<keyword evidence="3" id="KW-1185">Reference proteome</keyword>
<protein>
    <submittedName>
        <fullName evidence="2">Uncharacterized protein</fullName>
    </submittedName>
</protein>
<comment type="caution">
    <text evidence="2">The sequence shown here is derived from an EMBL/GenBank/DDBJ whole genome shotgun (WGS) entry which is preliminary data.</text>
</comment>
<dbReference type="RefSeq" id="WP_198461377.1">
    <property type="nucleotide sequence ID" value="NZ_JABBCQ020000015.1"/>
</dbReference>
<dbReference type="AlphaFoldDB" id="A0A843BG94"/>
<feature type="chain" id="PRO_5032949282" evidence="1">
    <location>
        <begin position="23"/>
        <end position="229"/>
    </location>
</feature>
<keyword evidence="1" id="KW-0732">Signal</keyword>
<organism evidence="2 3">
    <name type="scientific">Comamonas suwonensis</name>
    <dbReference type="NCBI Taxonomy" id="2606214"/>
    <lineage>
        <taxon>Bacteria</taxon>
        <taxon>Pseudomonadati</taxon>
        <taxon>Pseudomonadota</taxon>
        <taxon>Betaproteobacteria</taxon>
        <taxon>Burkholderiales</taxon>
        <taxon>Comamonadaceae</taxon>
        <taxon>Comamonas</taxon>
    </lineage>
</organism>
<feature type="signal peptide" evidence="1">
    <location>
        <begin position="1"/>
        <end position="22"/>
    </location>
</feature>
<dbReference type="EMBL" id="JABBCQ020000015">
    <property type="protein sequence ID" value="MBI1626099.1"/>
    <property type="molecule type" value="Genomic_DNA"/>
</dbReference>
<gene>
    <name evidence="2" type="ORF">HF327_016520</name>
</gene>
<accession>A0A843BG94</accession>
<dbReference type="Proteomes" id="UP000530032">
    <property type="component" value="Unassembled WGS sequence"/>
</dbReference>
<evidence type="ECO:0000313" key="3">
    <source>
        <dbReference type="Proteomes" id="UP000530032"/>
    </source>
</evidence>
<proteinExistence type="predicted"/>
<sequence>MKIQKILPISMACLFFAAGVHSQEPVKAPLNPQQVTDLFIKTLVHTDATAMKALNEYQRPARAEAGNSGDFIDIEKMQETDRIYADHLAPKFLANMKLTVEEQKALLPDTVALLQSVRDAQKRTVCTTGEAKPQTEGVRQGVVSILVPFACKAVNPTEKVTAMMRRSVAEKWTGIEKYRTEVAQLTAAYQNAPLTQDFNGDFILQRFSKSTVWQNTFPRESLDISQALY</sequence>
<evidence type="ECO:0000313" key="2">
    <source>
        <dbReference type="EMBL" id="MBI1626099.1"/>
    </source>
</evidence>
<reference evidence="2" key="1">
    <citation type="submission" date="2020-12" db="EMBL/GenBank/DDBJ databases">
        <title>Comamonas sp. nov., isolated from stream water.</title>
        <authorList>
            <person name="Park K.-H."/>
        </authorList>
    </citation>
    <scope>NUCLEOTIDE SEQUENCE</scope>
    <source>
        <strain evidence="2">EJ-4</strain>
    </source>
</reference>
<name>A0A843BG94_9BURK</name>